<gene>
    <name evidence="2" type="ORF">COV33_01745</name>
</gene>
<evidence type="ECO:0000313" key="3">
    <source>
        <dbReference type="Proteomes" id="UP000230828"/>
    </source>
</evidence>
<organism evidence="2 3">
    <name type="scientific">Candidatus Zambryskibacteria bacterium CG10_big_fil_rev_8_21_14_0_10_34_34</name>
    <dbReference type="NCBI Taxonomy" id="1975114"/>
    <lineage>
        <taxon>Bacteria</taxon>
        <taxon>Candidatus Zambryskiibacteriota</taxon>
    </lineage>
</organism>
<dbReference type="InterPro" id="IPR047216">
    <property type="entry name" value="Endonuclease_DUF559_bact"/>
</dbReference>
<evidence type="ECO:0000313" key="2">
    <source>
        <dbReference type="EMBL" id="PIR40048.1"/>
    </source>
</evidence>
<dbReference type="PANTHER" id="PTHR38590:SF1">
    <property type="entry name" value="BLL0828 PROTEIN"/>
    <property type="match status" value="1"/>
</dbReference>
<dbReference type="Proteomes" id="UP000230828">
    <property type="component" value="Unassembled WGS sequence"/>
</dbReference>
<protein>
    <submittedName>
        <fullName evidence="2">DNA-cytosine methyltransferase</fullName>
    </submittedName>
</protein>
<dbReference type="GO" id="GO:0008168">
    <property type="term" value="F:methyltransferase activity"/>
    <property type="evidence" value="ECO:0007669"/>
    <property type="project" value="UniProtKB-KW"/>
</dbReference>
<dbReference type="Pfam" id="PF04480">
    <property type="entry name" value="DUF559"/>
    <property type="match status" value="1"/>
</dbReference>
<dbReference type="Gene3D" id="3.40.960.10">
    <property type="entry name" value="VSR Endonuclease"/>
    <property type="match status" value="1"/>
</dbReference>
<dbReference type="InterPro" id="IPR007569">
    <property type="entry name" value="DUF559"/>
</dbReference>
<dbReference type="SUPFAM" id="SSF52980">
    <property type="entry name" value="Restriction endonuclease-like"/>
    <property type="match status" value="1"/>
</dbReference>
<name>A0A2H0R0J4_9BACT</name>
<dbReference type="GO" id="GO:0032259">
    <property type="term" value="P:methylation"/>
    <property type="evidence" value="ECO:0007669"/>
    <property type="project" value="UniProtKB-KW"/>
</dbReference>
<dbReference type="InterPro" id="IPR011335">
    <property type="entry name" value="Restrct_endonuc-II-like"/>
</dbReference>
<dbReference type="EMBL" id="PCXM01000031">
    <property type="protein sequence ID" value="PIR40048.1"/>
    <property type="molecule type" value="Genomic_DNA"/>
</dbReference>
<reference evidence="2 3" key="1">
    <citation type="submission" date="2017-09" db="EMBL/GenBank/DDBJ databases">
        <title>Depth-based differentiation of microbial function through sediment-hosted aquifers and enrichment of novel symbionts in the deep terrestrial subsurface.</title>
        <authorList>
            <person name="Probst A.J."/>
            <person name="Ladd B."/>
            <person name="Jarett J.K."/>
            <person name="Geller-Mcgrath D.E."/>
            <person name="Sieber C.M."/>
            <person name="Emerson J.B."/>
            <person name="Anantharaman K."/>
            <person name="Thomas B.C."/>
            <person name="Malmstrom R."/>
            <person name="Stieglmeier M."/>
            <person name="Klingl A."/>
            <person name="Woyke T."/>
            <person name="Ryan C.M."/>
            <person name="Banfield J.F."/>
        </authorList>
    </citation>
    <scope>NUCLEOTIDE SEQUENCE [LARGE SCALE GENOMIC DNA]</scope>
    <source>
        <strain evidence="2">CG10_big_fil_rev_8_21_14_0_10_34_34</strain>
    </source>
</reference>
<accession>A0A2H0R0J4</accession>
<comment type="caution">
    <text evidence="2">The sequence shown here is derived from an EMBL/GenBank/DDBJ whole genome shotgun (WGS) entry which is preliminary data.</text>
</comment>
<feature type="domain" description="DUF559" evidence="1">
    <location>
        <begin position="9"/>
        <end position="111"/>
    </location>
</feature>
<proteinExistence type="predicted"/>
<keyword evidence="2" id="KW-0808">Transferase</keyword>
<dbReference type="PANTHER" id="PTHR38590">
    <property type="entry name" value="BLL0828 PROTEIN"/>
    <property type="match status" value="1"/>
</dbReference>
<keyword evidence="2" id="KW-0489">Methyltransferase</keyword>
<dbReference type="AlphaFoldDB" id="A0A2H0R0J4"/>
<evidence type="ECO:0000259" key="1">
    <source>
        <dbReference type="Pfam" id="PF04480"/>
    </source>
</evidence>
<sequence>MYNDQLQKFRRRQLRKNPTEAETILWQEVRDKKMSNLRFHRQYSVSPYILDFFCPKIRLAIELDGDQYKSAKEYDAERESFLKGKGIITIRFWNNEILKNLPDVLEKITEVQRSLPPLVIREEPHKVRRVGYLLEIMLIFAILKSYERLLSNTGHRQKSFKR</sequence>
<dbReference type="CDD" id="cd01038">
    <property type="entry name" value="Endonuclease_DUF559"/>
    <property type="match status" value="1"/>
</dbReference>